<organism evidence="2 3">
    <name type="scientific">Mucuna pruriens</name>
    <name type="common">Velvet bean</name>
    <name type="synonym">Dolichos pruriens</name>
    <dbReference type="NCBI Taxonomy" id="157652"/>
    <lineage>
        <taxon>Eukaryota</taxon>
        <taxon>Viridiplantae</taxon>
        <taxon>Streptophyta</taxon>
        <taxon>Embryophyta</taxon>
        <taxon>Tracheophyta</taxon>
        <taxon>Spermatophyta</taxon>
        <taxon>Magnoliopsida</taxon>
        <taxon>eudicotyledons</taxon>
        <taxon>Gunneridae</taxon>
        <taxon>Pentapetalae</taxon>
        <taxon>rosids</taxon>
        <taxon>fabids</taxon>
        <taxon>Fabales</taxon>
        <taxon>Fabaceae</taxon>
        <taxon>Papilionoideae</taxon>
        <taxon>50 kb inversion clade</taxon>
        <taxon>NPAAA clade</taxon>
        <taxon>indigoferoid/millettioid clade</taxon>
        <taxon>Phaseoleae</taxon>
        <taxon>Mucuna</taxon>
    </lineage>
</organism>
<gene>
    <name evidence="2" type="ORF">CR513_56726</name>
</gene>
<evidence type="ECO:0000313" key="3">
    <source>
        <dbReference type="Proteomes" id="UP000257109"/>
    </source>
</evidence>
<evidence type="ECO:0000313" key="2">
    <source>
        <dbReference type="EMBL" id="RDX64694.1"/>
    </source>
</evidence>
<proteinExistence type="predicted"/>
<feature type="non-terminal residue" evidence="2">
    <location>
        <position position="1"/>
    </location>
</feature>
<dbReference type="EMBL" id="QJKJ01014262">
    <property type="protein sequence ID" value="RDX64694.1"/>
    <property type="molecule type" value="Genomic_DNA"/>
</dbReference>
<dbReference type="Proteomes" id="UP000257109">
    <property type="component" value="Unassembled WGS sequence"/>
</dbReference>
<evidence type="ECO:0000256" key="1">
    <source>
        <dbReference type="SAM" id="MobiDB-lite"/>
    </source>
</evidence>
<dbReference type="AlphaFoldDB" id="A0A371EFF5"/>
<sequence length="123" mass="13496">MTRTEYKQPGRKKRSERTDTSNKEIDCTASPGVTLNVAIVAQGSLTYPPGFTLPFNSNVHPYRMPQGWNTNIEEQPAAEGHKQVGMNNVRIGPTEGSGTGPIPASRLAHTRQTRALPLVDQNR</sequence>
<feature type="compositionally biased region" description="Basic and acidic residues" evidence="1">
    <location>
        <begin position="16"/>
        <end position="26"/>
    </location>
</feature>
<feature type="region of interest" description="Disordered" evidence="1">
    <location>
        <begin position="63"/>
        <end position="123"/>
    </location>
</feature>
<keyword evidence="3" id="KW-1185">Reference proteome</keyword>
<name>A0A371EFF5_MUCPR</name>
<feature type="region of interest" description="Disordered" evidence="1">
    <location>
        <begin position="1"/>
        <end position="28"/>
    </location>
</feature>
<comment type="caution">
    <text evidence="2">The sequence shown here is derived from an EMBL/GenBank/DDBJ whole genome shotgun (WGS) entry which is preliminary data.</text>
</comment>
<protein>
    <submittedName>
        <fullName evidence="2">Uncharacterized protein</fullName>
    </submittedName>
</protein>
<accession>A0A371EFF5</accession>
<reference evidence="2" key="1">
    <citation type="submission" date="2018-05" db="EMBL/GenBank/DDBJ databases">
        <title>Draft genome of Mucuna pruriens seed.</title>
        <authorList>
            <person name="Nnadi N.E."/>
            <person name="Vos R."/>
            <person name="Hasami M.H."/>
            <person name="Devisetty U.K."/>
            <person name="Aguiy J.C."/>
        </authorList>
    </citation>
    <scope>NUCLEOTIDE SEQUENCE [LARGE SCALE GENOMIC DNA]</scope>
    <source>
        <strain evidence="2">JCA_2017</strain>
    </source>
</reference>